<dbReference type="AlphaFoldDB" id="A0A0S4IT31"/>
<proteinExistence type="predicted"/>
<accession>A0A0S4IT31</accession>
<dbReference type="OMA" id="VECDNRT"/>
<evidence type="ECO:0000256" key="1">
    <source>
        <dbReference type="SAM" id="MobiDB-lite"/>
    </source>
</evidence>
<evidence type="ECO:0000313" key="3">
    <source>
        <dbReference type="Proteomes" id="UP000051952"/>
    </source>
</evidence>
<dbReference type="VEuPathDB" id="TriTrypDB:BSAL_72455"/>
<sequence>MDRRIADALRGVSTPSVKEIRVSSDALLRYPAAYLKAWAAWRTSVVECDNRTPRCRALWYVLDSLLKQAPLLYVPLCSTPEFEAFCVKKFPWDSLDEADVEWPIALVRSWEGLISRGVWTALQQHGATLQARLVMRGAKLGFSSSSHGEVLFASKKELEGLHDSCNVLLSLMASLQQQHLRLVAERQATAMAVSEKDASPQEEVLPASSAAHNAHDDEDDEWEPVFVEGGEL</sequence>
<gene>
    <name evidence="2" type="ORF">BSAL_72455</name>
</gene>
<dbReference type="Proteomes" id="UP000051952">
    <property type="component" value="Unassembled WGS sequence"/>
</dbReference>
<evidence type="ECO:0000313" key="2">
    <source>
        <dbReference type="EMBL" id="CUG06374.1"/>
    </source>
</evidence>
<organism evidence="2 3">
    <name type="scientific">Bodo saltans</name>
    <name type="common">Flagellated protozoan</name>
    <dbReference type="NCBI Taxonomy" id="75058"/>
    <lineage>
        <taxon>Eukaryota</taxon>
        <taxon>Discoba</taxon>
        <taxon>Euglenozoa</taxon>
        <taxon>Kinetoplastea</taxon>
        <taxon>Metakinetoplastina</taxon>
        <taxon>Eubodonida</taxon>
        <taxon>Bodonidae</taxon>
        <taxon>Bodo</taxon>
    </lineage>
</organism>
<protein>
    <submittedName>
        <fullName evidence="2">Uncharacterized protein</fullName>
    </submittedName>
</protein>
<dbReference type="EMBL" id="CYKH01000585">
    <property type="protein sequence ID" value="CUG06374.1"/>
    <property type="molecule type" value="Genomic_DNA"/>
</dbReference>
<feature type="non-terminal residue" evidence="2">
    <location>
        <position position="232"/>
    </location>
</feature>
<name>A0A0S4IT31_BODSA</name>
<reference evidence="3" key="1">
    <citation type="submission" date="2015-09" db="EMBL/GenBank/DDBJ databases">
        <authorList>
            <consortium name="Pathogen Informatics"/>
        </authorList>
    </citation>
    <scope>NUCLEOTIDE SEQUENCE [LARGE SCALE GENOMIC DNA]</scope>
    <source>
        <strain evidence="3">Lake Konstanz</strain>
    </source>
</reference>
<feature type="region of interest" description="Disordered" evidence="1">
    <location>
        <begin position="193"/>
        <end position="232"/>
    </location>
</feature>
<dbReference type="OrthoDB" id="271969at2759"/>
<keyword evidence="3" id="KW-1185">Reference proteome</keyword>